<dbReference type="AlphaFoldDB" id="A0A934RVY6"/>
<keyword evidence="1" id="KW-1133">Transmembrane helix</keyword>
<evidence type="ECO:0000313" key="3">
    <source>
        <dbReference type="Proteomes" id="UP000604083"/>
    </source>
</evidence>
<dbReference type="RefSeq" id="WP_200392588.1">
    <property type="nucleotide sequence ID" value="NZ_JAENIO010000042.1"/>
</dbReference>
<evidence type="ECO:0000313" key="2">
    <source>
        <dbReference type="EMBL" id="MBK1835155.1"/>
    </source>
</evidence>
<feature type="transmembrane region" description="Helical" evidence="1">
    <location>
        <begin position="40"/>
        <end position="61"/>
    </location>
</feature>
<keyword evidence="1" id="KW-0812">Transmembrane</keyword>
<keyword evidence="1" id="KW-0472">Membrane</keyword>
<name>A0A934RVY6_9BACT</name>
<proteinExistence type="predicted"/>
<dbReference type="EMBL" id="JAENIO010000042">
    <property type="protein sequence ID" value="MBK1835155.1"/>
    <property type="molecule type" value="Genomic_DNA"/>
</dbReference>
<accession>A0A934RVY6</accession>
<feature type="transmembrane region" description="Helical" evidence="1">
    <location>
        <begin position="73"/>
        <end position="97"/>
    </location>
</feature>
<keyword evidence="3" id="KW-1185">Reference proteome</keyword>
<sequence length="127" mass="13977">MFIDWSLATFYLTLALAAGIAFLGCLRLQRGSRSWATHLMLWSSGLVCIGSPTTGLALAGFHEILWDLIDDDLLLILGAGVFIGMLLFIVAFLAFCARCRRLSHRQIELKTLSQALLAEKEARPPSP</sequence>
<feature type="transmembrane region" description="Helical" evidence="1">
    <location>
        <begin position="6"/>
        <end position="28"/>
    </location>
</feature>
<reference evidence="2" key="1">
    <citation type="submission" date="2021-01" db="EMBL/GenBank/DDBJ databases">
        <title>Modified the classification status of verrucomicrobia.</title>
        <authorList>
            <person name="Feng X."/>
        </authorList>
    </citation>
    <scope>NUCLEOTIDE SEQUENCE</scope>
    <source>
        <strain evidence="2">KCTC 12986</strain>
    </source>
</reference>
<comment type="caution">
    <text evidence="2">The sequence shown here is derived from an EMBL/GenBank/DDBJ whole genome shotgun (WGS) entry which is preliminary data.</text>
</comment>
<dbReference type="Proteomes" id="UP000604083">
    <property type="component" value="Unassembled WGS sequence"/>
</dbReference>
<protein>
    <submittedName>
        <fullName evidence="2">Uncharacterized protein</fullName>
    </submittedName>
</protein>
<evidence type="ECO:0000256" key="1">
    <source>
        <dbReference type="SAM" id="Phobius"/>
    </source>
</evidence>
<gene>
    <name evidence="2" type="ORF">JIN78_13885</name>
</gene>
<organism evidence="2 3">
    <name type="scientific">Roseibacillus ishigakijimensis</name>
    <dbReference type="NCBI Taxonomy" id="454146"/>
    <lineage>
        <taxon>Bacteria</taxon>
        <taxon>Pseudomonadati</taxon>
        <taxon>Verrucomicrobiota</taxon>
        <taxon>Verrucomicrobiia</taxon>
        <taxon>Verrucomicrobiales</taxon>
        <taxon>Verrucomicrobiaceae</taxon>
        <taxon>Roseibacillus</taxon>
    </lineage>
</organism>